<sequence length="158" mass="18313">MNELLKITIEKVKEDFISEPDSIIYGELNDGNKSICSNEDPLKEYFDFLRICDGARFGAIDLWSYGELPLHQTRISDFSGGPEKWIEVGQILYEPLVIEKESGFVYCFYQGHPAKIGQTLGEFDCFMLNYVFGKKYKELIPESHLDDWYQYLERVGLA</sequence>
<dbReference type="EMBL" id="JPVP01000060">
    <property type="protein sequence ID" value="KGR82253.1"/>
    <property type="molecule type" value="Genomic_DNA"/>
</dbReference>
<reference evidence="1 2" key="1">
    <citation type="submission" date="2014-02" db="EMBL/GenBank/DDBJ databases">
        <title>Draft genome sequence of Lysinibacillus odysseyi NBRC 100172.</title>
        <authorList>
            <person name="Zhang F."/>
            <person name="Wang G."/>
            <person name="Zhang L."/>
        </authorList>
    </citation>
    <scope>NUCLEOTIDE SEQUENCE [LARGE SCALE GENOMIC DNA]</scope>
    <source>
        <strain evidence="1 2">NBRC 100172</strain>
    </source>
</reference>
<evidence type="ECO:0008006" key="3">
    <source>
        <dbReference type="Google" id="ProtNLM"/>
    </source>
</evidence>
<gene>
    <name evidence="1" type="ORF">CD32_23550</name>
</gene>
<keyword evidence="2" id="KW-1185">Reference proteome</keyword>
<name>A0A0A3IHF5_9BACI</name>
<accession>A0A0A3IHF5</accession>
<dbReference type="Proteomes" id="UP000030437">
    <property type="component" value="Unassembled WGS sequence"/>
</dbReference>
<dbReference type="OrthoDB" id="8611321at2"/>
<evidence type="ECO:0000313" key="2">
    <source>
        <dbReference type="Proteomes" id="UP000030437"/>
    </source>
</evidence>
<protein>
    <recommendedName>
        <fullName evidence="3">Knr4/Smi1-like domain-containing protein</fullName>
    </recommendedName>
</protein>
<organism evidence="1 2">
    <name type="scientific">Lysinibacillus odysseyi 34hs-1 = NBRC 100172</name>
    <dbReference type="NCBI Taxonomy" id="1220589"/>
    <lineage>
        <taxon>Bacteria</taxon>
        <taxon>Bacillati</taxon>
        <taxon>Bacillota</taxon>
        <taxon>Bacilli</taxon>
        <taxon>Bacillales</taxon>
        <taxon>Bacillaceae</taxon>
        <taxon>Lysinibacillus</taxon>
    </lineage>
</organism>
<dbReference type="eggNOG" id="ENOG5033484">
    <property type="taxonomic scope" value="Bacteria"/>
</dbReference>
<evidence type="ECO:0000313" key="1">
    <source>
        <dbReference type="EMBL" id="KGR82253.1"/>
    </source>
</evidence>
<dbReference type="RefSeq" id="WP_036159569.1">
    <property type="nucleotide sequence ID" value="NZ_AVCX01000001.1"/>
</dbReference>
<dbReference type="AlphaFoldDB" id="A0A0A3IHF5"/>
<proteinExistence type="predicted"/>
<dbReference type="STRING" id="1220589.CD32_23550"/>
<comment type="caution">
    <text evidence="1">The sequence shown here is derived from an EMBL/GenBank/DDBJ whole genome shotgun (WGS) entry which is preliminary data.</text>
</comment>